<dbReference type="SMART" id="SM00448">
    <property type="entry name" value="REC"/>
    <property type="match status" value="3"/>
</dbReference>
<feature type="domain" description="Response regulatory" evidence="7">
    <location>
        <begin position="578"/>
        <end position="696"/>
    </location>
</feature>
<dbReference type="Gene3D" id="1.10.287.130">
    <property type="match status" value="1"/>
</dbReference>
<dbReference type="PROSITE" id="PS50112">
    <property type="entry name" value="PAS"/>
    <property type="match status" value="1"/>
</dbReference>
<dbReference type="PROSITE" id="PS50110">
    <property type="entry name" value="RESPONSE_REGULATORY"/>
    <property type="match status" value="3"/>
</dbReference>
<dbReference type="InterPro" id="IPR003661">
    <property type="entry name" value="HisK_dim/P_dom"/>
</dbReference>
<dbReference type="InterPro" id="IPR001789">
    <property type="entry name" value="Sig_transdc_resp-reg_receiver"/>
</dbReference>
<dbReference type="InterPro" id="IPR004358">
    <property type="entry name" value="Sig_transdc_His_kin-like_C"/>
</dbReference>
<evidence type="ECO:0000256" key="5">
    <source>
        <dbReference type="SAM" id="Coils"/>
    </source>
</evidence>
<dbReference type="InterPro" id="IPR011006">
    <property type="entry name" value="CheY-like_superfamily"/>
</dbReference>
<dbReference type="InterPro" id="IPR036890">
    <property type="entry name" value="HATPase_C_sf"/>
</dbReference>
<feature type="modified residue" description="4-aspartylphosphate" evidence="4">
    <location>
        <position position="627"/>
    </location>
</feature>
<feature type="domain" description="Response regulatory" evidence="7">
    <location>
        <begin position="22"/>
        <end position="139"/>
    </location>
</feature>
<evidence type="ECO:0000259" key="7">
    <source>
        <dbReference type="PROSITE" id="PS50110"/>
    </source>
</evidence>
<dbReference type="SUPFAM" id="SSF55874">
    <property type="entry name" value="ATPase domain of HSP90 chaperone/DNA topoisomerase II/histidine kinase"/>
    <property type="match status" value="1"/>
</dbReference>
<dbReference type="EC" id="2.7.13.3" evidence="2"/>
<accession>A0ABS8XFF3</accession>
<evidence type="ECO:0000259" key="6">
    <source>
        <dbReference type="PROSITE" id="PS50109"/>
    </source>
</evidence>
<keyword evidence="5" id="KW-0175">Coiled coil</keyword>
<dbReference type="SMART" id="SM00091">
    <property type="entry name" value="PAS"/>
    <property type="match status" value="1"/>
</dbReference>
<dbReference type="InterPro" id="IPR005467">
    <property type="entry name" value="His_kinase_dom"/>
</dbReference>
<gene>
    <name evidence="9" type="ORF">LXT12_08475</name>
</gene>
<dbReference type="SUPFAM" id="SSF52172">
    <property type="entry name" value="CheY-like"/>
    <property type="match status" value="3"/>
</dbReference>
<keyword evidence="3 4" id="KW-0597">Phosphoprotein</keyword>
<dbReference type="InterPro" id="IPR035965">
    <property type="entry name" value="PAS-like_dom_sf"/>
</dbReference>
<feature type="coiled-coil region" evidence="5">
    <location>
        <begin position="148"/>
        <end position="182"/>
    </location>
</feature>
<dbReference type="PROSITE" id="PS50109">
    <property type="entry name" value="HIS_KIN"/>
    <property type="match status" value="1"/>
</dbReference>
<dbReference type="PRINTS" id="PR00344">
    <property type="entry name" value="BCTRLSENSOR"/>
</dbReference>
<dbReference type="InterPro" id="IPR000014">
    <property type="entry name" value="PAS"/>
</dbReference>
<feature type="domain" description="Response regulatory" evidence="7">
    <location>
        <begin position="725"/>
        <end position="837"/>
    </location>
</feature>
<dbReference type="CDD" id="cd00082">
    <property type="entry name" value="HisKA"/>
    <property type="match status" value="1"/>
</dbReference>
<dbReference type="PANTHER" id="PTHR43547:SF2">
    <property type="entry name" value="HYBRID SIGNAL TRANSDUCTION HISTIDINE KINASE C"/>
    <property type="match status" value="1"/>
</dbReference>
<dbReference type="SUPFAM" id="SSF55785">
    <property type="entry name" value="PYP-like sensor domain (PAS domain)"/>
    <property type="match status" value="1"/>
</dbReference>
<proteinExistence type="predicted"/>
<evidence type="ECO:0000256" key="3">
    <source>
        <dbReference type="ARBA" id="ARBA00022553"/>
    </source>
</evidence>
<evidence type="ECO:0000256" key="2">
    <source>
        <dbReference type="ARBA" id="ARBA00012438"/>
    </source>
</evidence>
<reference evidence="9 10" key="1">
    <citation type="submission" date="2021-12" db="EMBL/GenBank/DDBJ databases">
        <title>Genome seq of p7.</title>
        <authorList>
            <person name="Seo T."/>
        </authorList>
    </citation>
    <scope>NUCLEOTIDE SEQUENCE [LARGE SCALE GENOMIC DNA]</scope>
    <source>
        <strain evidence="9 10">P7</strain>
    </source>
</reference>
<keyword evidence="10" id="KW-1185">Reference proteome</keyword>
<evidence type="ECO:0000313" key="10">
    <source>
        <dbReference type="Proteomes" id="UP001201463"/>
    </source>
</evidence>
<feature type="domain" description="PAS" evidence="8">
    <location>
        <begin position="190"/>
        <end position="235"/>
    </location>
</feature>
<comment type="catalytic activity">
    <reaction evidence="1">
        <text>ATP + protein L-histidine = ADP + protein N-phospho-L-histidine.</text>
        <dbReference type="EC" id="2.7.13.3"/>
    </reaction>
</comment>
<dbReference type="Pfam" id="PF02518">
    <property type="entry name" value="HATPase_c"/>
    <property type="match status" value="1"/>
</dbReference>
<feature type="domain" description="Histidine kinase" evidence="6">
    <location>
        <begin position="333"/>
        <end position="551"/>
    </location>
</feature>
<dbReference type="Gene3D" id="3.30.565.10">
    <property type="entry name" value="Histidine kinase-like ATPase, C-terminal domain"/>
    <property type="match status" value="1"/>
</dbReference>
<dbReference type="SMART" id="SM00388">
    <property type="entry name" value="HisKA"/>
    <property type="match status" value="1"/>
</dbReference>
<dbReference type="RefSeq" id="WP_233391115.1">
    <property type="nucleotide sequence ID" value="NZ_JAJTWT010000003.1"/>
</dbReference>
<feature type="modified residue" description="4-aspartylphosphate" evidence="4">
    <location>
        <position position="774"/>
    </location>
</feature>
<dbReference type="InterPro" id="IPR013656">
    <property type="entry name" value="PAS_4"/>
</dbReference>
<evidence type="ECO:0000259" key="8">
    <source>
        <dbReference type="PROSITE" id="PS50112"/>
    </source>
</evidence>
<dbReference type="Pfam" id="PF00512">
    <property type="entry name" value="HisKA"/>
    <property type="match status" value="1"/>
</dbReference>
<evidence type="ECO:0000256" key="1">
    <source>
        <dbReference type="ARBA" id="ARBA00000085"/>
    </source>
</evidence>
<dbReference type="Pfam" id="PF00072">
    <property type="entry name" value="Response_reg"/>
    <property type="match status" value="3"/>
</dbReference>
<dbReference type="Proteomes" id="UP001201463">
    <property type="component" value="Unassembled WGS sequence"/>
</dbReference>
<dbReference type="InterPro" id="IPR036097">
    <property type="entry name" value="HisK_dim/P_sf"/>
</dbReference>
<dbReference type="Gene3D" id="3.40.50.2300">
    <property type="match status" value="3"/>
</dbReference>
<evidence type="ECO:0000313" key="9">
    <source>
        <dbReference type="EMBL" id="MCE4537283.1"/>
    </source>
</evidence>
<dbReference type="EMBL" id="JAJTWT010000003">
    <property type="protein sequence ID" value="MCE4537283.1"/>
    <property type="molecule type" value="Genomic_DNA"/>
</dbReference>
<protein>
    <recommendedName>
        <fullName evidence="2">histidine kinase</fullName>
        <ecNumber evidence="2">2.7.13.3</ecNumber>
    </recommendedName>
</protein>
<comment type="caution">
    <text evidence="9">The sequence shown here is derived from an EMBL/GenBank/DDBJ whole genome shotgun (WGS) entry which is preliminary data.</text>
</comment>
<evidence type="ECO:0000256" key="4">
    <source>
        <dbReference type="PROSITE-ProRule" id="PRU00169"/>
    </source>
</evidence>
<dbReference type="SUPFAM" id="SSF47384">
    <property type="entry name" value="Homodimeric domain of signal transducing histidine kinase"/>
    <property type="match status" value="1"/>
</dbReference>
<dbReference type="PANTHER" id="PTHR43547">
    <property type="entry name" value="TWO-COMPONENT HISTIDINE KINASE"/>
    <property type="match status" value="1"/>
</dbReference>
<dbReference type="InterPro" id="IPR003594">
    <property type="entry name" value="HATPase_dom"/>
</dbReference>
<organism evidence="9 10">
    <name type="scientific">Pelomonas caseinilytica</name>
    <dbReference type="NCBI Taxonomy" id="2906763"/>
    <lineage>
        <taxon>Bacteria</taxon>
        <taxon>Pseudomonadati</taxon>
        <taxon>Pseudomonadota</taxon>
        <taxon>Betaproteobacteria</taxon>
        <taxon>Burkholderiales</taxon>
        <taxon>Sphaerotilaceae</taxon>
        <taxon>Roseateles</taxon>
    </lineage>
</organism>
<dbReference type="SMART" id="SM00387">
    <property type="entry name" value="HATPase_c"/>
    <property type="match status" value="1"/>
</dbReference>
<feature type="modified residue" description="4-aspartylphosphate" evidence="4">
    <location>
        <position position="71"/>
    </location>
</feature>
<name>A0ABS8XFF3_9BURK</name>
<dbReference type="Gene3D" id="3.30.450.20">
    <property type="entry name" value="PAS domain"/>
    <property type="match status" value="1"/>
</dbReference>
<sequence>MTTSPRLAARPDTAVDDGQRINVLIVDDEPANLLVLETVLDDPGYRVVRALSADQALRALMADEFAVMVLDIQLPDMNGLELAQMIKERKKTAHLPIIFLTAYFDQDQHRLQGYGTGAVDYLNKPVNPTILRSKVAVFAELHRKTREIQRANTALLAEVEERRRAEERLRELNETLERRVVERTEALLQADRKLQATLSSITDGLLLIEPDGHIGYANEQGALLLGRHANELVGRHRREVFRSSEFEAGFQRAVGGHEAVSFEAFFDGTASGVGERWLQCHCYPSEEGLSVYFHDVTDRRELQLRREQLLAAEQAARSASEHAAHAKEQFVAAVSHELRTPLAAIIGWANVLAQPGIEPLTLQRGIQAIARNAQAQSFLVSDLLEMSRIVAGKLRIDMQRVDLGEIAAAAAETARPTAHSRQLEVELRAAAEPAEMFGDPSRLMQIVMNLLTNAMKFTPAGGRVTLATAVQAESVELVVSDTGQGIAAEFMPRLFDRFSQADGADARLHGGLGLGLSIVKNLAELHGGEVSARSAGPGQGAAFIVRFPRASHSPLRFGSSGWMEGDIEGGEASIAGLRVLVVDDHADVLEVHARLLTEHDALVTTAGSAEAALELLRERRFDLLLSDLGMPGMDGYDLIRRVRGELGLTAEVLPAAAVTAFVRNEDRDAALGAGYQRCLQKPVSPMLLVRAVAQLGAHRLAPAPAAEAAGTPPVQGGRKDAVALRALFVEDNEDLREQTAWMLEEEGLEIRAFATAEDALACYAPGEVDVVITDVSLPGMSGIDLARAVLRRSPEAWVVFSSGYPMGNRLADFGPHVRALLKPFDFADIHRLVDEIRADLHP</sequence>
<dbReference type="Pfam" id="PF08448">
    <property type="entry name" value="PAS_4"/>
    <property type="match status" value="1"/>
</dbReference>
<dbReference type="CDD" id="cd00130">
    <property type="entry name" value="PAS"/>
    <property type="match status" value="1"/>
</dbReference>